<dbReference type="Gene3D" id="2.40.30.10">
    <property type="entry name" value="Translation factors"/>
    <property type="match status" value="1"/>
</dbReference>
<evidence type="ECO:0000313" key="9">
    <source>
        <dbReference type="Proteomes" id="UP000014975"/>
    </source>
</evidence>
<dbReference type="PANTHER" id="PTHR43261">
    <property type="entry name" value="TRANSLATION ELONGATION FACTOR G-RELATED"/>
    <property type="match status" value="1"/>
</dbReference>
<dbReference type="eggNOG" id="COG0480">
    <property type="taxonomic scope" value="Bacteria"/>
</dbReference>
<organism evidence="8 9">
    <name type="scientific">Alkalidesulfovibrio alkalitolerans DSM 16529</name>
    <dbReference type="NCBI Taxonomy" id="1121439"/>
    <lineage>
        <taxon>Bacteria</taxon>
        <taxon>Pseudomonadati</taxon>
        <taxon>Thermodesulfobacteriota</taxon>
        <taxon>Desulfovibrionia</taxon>
        <taxon>Desulfovibrionales</taxon>
        <taxon>Desulfovibrionaceae</taxon>
        <taxon>Alkalidesulfovibrio</taxon>
    </lineage>
</organism>
<dbReference type="CDD" id="cd04170">
    <property type="entry name" value="EF-G_bact"/>
    <property type="match status" value="1"/>
</dbReference>
<dbReference type="SUPFAM" id="SSF54211">
    <property type="entry name" value="Ribosomal protein S5 domain 2-like"/>
    <property type="match status" value="1"/>
</dbReference>
<evidence type="ECO:0000256" key="5">
    <source>
        <dbReference type="ARBA" id="ARBA00023134"/>
    </source>
</evidence>
<feature type="domain" description="Tr-type G" evidence="7">
    <location>
        <begin position="6"/>
        <end position="278"/>
    </location>
</feature>
<proteinExistence type="predicted"/>
<evidence type="ECO:0000256" key="2">
    <source>
        <dbReference type="ARBA" id="ARBA00022741"/>
    </source>
</evidence>
<dbReference type="SMART" id="SM00889">
    <property type="entry name" value="EFG_IV"/>
    <property type="match status" value="1"/>
</dbReference>
<dbReference type="RefSeq" id="WP_020886265.1">
    <property type="nucleotide sequence ID" value="NZ_ATHI01000005.1"/>
</dbReference>
<dbReference type="PANTHER" id="PTHR43261:SF7">
    <property type="entry name" value="ELONGATION FACTOR G-LIKE PROTEIN"/>
    <property type="match status" value="1"/>
</dbReference>
<dbReference type="Pfam" id="PF14492">
    <property type="entry name" value="EFG_III"/>
    <property type="match status" value="1"/>
</dbReference>
<dbReference type="InterPro" id="IPR014721">
    <property type="entry name" value="Ribsml_uS5_D2-typ_fold_subgr"/>
</dbReference>
<dbReference type="InterPro" id="IPR035647">
    <property type="entry name" value="EFG_III/V"/>
</dbReference>
<dbReference type="InterPro" id="IPR020568">
    <property type="entry name" value="Ribosomal_Su5_D2-typ_SF"/>
</dbReference>
<dbReference type="NCBIfam" id="NF009381">
    <property type="entry name" value="PRK12740.1-5"/>
    <property type="match status" value="1"/>
</dbReference>
<dbReference type="InterPro" id="IPR009022">
    <property type="entry name" value="EFG_III"/>
</dbReference>
<keyword evidence="9" id="KW-1185">Reference proteome</keyword>
<dbReference type="EMBL" id="ATHI01000005">
    <property type="protein sequence ID" value="EPR35016.1"/>
    <property type="molecule type" value="Genomic_DNA"/>
</dbReference>
<gene>
    <name evidence="8" type="ORF">dsat_2379</name>
</gene>
<dbReference type="SUPFAM" id="SSF52540">
    <property type="entry name" value="P-loop containing nucleoside triphosphate hydrolases"/>
    <property type="match status" value="1"/>
</dbReference>
<keyword evidence="2" id="KW-0547">Nucleotide-binding</keyword>
<dbReference type="CDD" id="cd01434">
    <property type="entry name" value="EFG_mtEFG1_IV"/>
    <property type="match status" value="1"/>
</dbReference>
<name>S7TE95_9BACT</name>
<evidence type="ECO:0000256" key="1">
    <source>
        <dbReference type="ARBA" id="ARBA00017872"/>
    </source>
</evidence>
<dbReference type="CDD" id="cd04088">
    <property type="entry name" value="EFG_mtEFG_II"/>
    <property type="match status" value="1"/>
</dbReference>
<dbReference type="GO" id="GO:0005525">
    <property type="term" value="F:GTP binding"/>
    <property type="evidence" value="ECO:0007669"/>
    <property type="project" value="UniProtKB-KW"/>
</dbReference>
<dbReference type="Gene3D" id="3.30.70.870">
    <property type="entry name" value="Elongation Factor G (Translational Gtpase), domain 3"/>
    <property type="match status" value="1"/>
</dbReference>
<dbReference type="Gene3D" id="3.30.230.10">
    <property type="match status" value="1"/>
</dbReference>
<dbReference type="Gene3D" id="3.30.70.240">
    <property type="match status" value="1"/>
</dbReference>
<dbReference type="Proteomes" id="UP000014975">
    <property type="component" value="Unassembled WGS sequence"/>
</dbReference>
<keyword evidence="3" id="KW-0251">Elongation factor</keyword>
<dbReference type="SMART" id="SM00838">
    <property type="entry name" value="EFG_C"/>
    <property type="match status" value="1"/>
</dbReference>
<dbReference type="Pfam" id="PF03764">
    <property type="entry name" value="EFG_IV"/>
    <property type="match status" value="1"/>
</dbReference>
<dbReference type="InterPro" id="IPR047872">
    <property type="entry name" value="EFG_IV"/>
</dbReference>
<comment type="caution">
    <text evidence="8">The sequence shown here is derived from an EMBL/GenBank/DDBJ whole genome shotgun (WGS) entry which is preliminary data.</text>
</comment>
<comment type="function">
    <text evidence="6">Catalyzes the GTP-dependent ribosomal translocation step during translation elongation. During this step, the ribosome changes from the pre-translocational (PRE) to the post-translocational (POST) state as the newly formed A-site-bound peptidyl-tRNA and P-site-bound deacylated tRNA move to the P and E sites, respectively. Catalyzes the coordinated movement of the two tRNA molecules, the mRNA and conformational changes in the ribosome.</text>
</comment>
<dbReference type="Pfam" id="PF00679">
    <property type="entry name" value="EFG_C"/>
    <property type="match status" value="1"/>
</dbReference>
<dbReference type="CDD" id="cd03713">
    <property type="entry name" value="EFG_mtEFG_C"/>
    <property type="match status" value="1"/>
</dbReference>
<dbReference type="SUPFAM" id="SSF54980">
    <property type="entry name" value="EF-G C-terminal domain-like"/>
    <property type="match status" value="2"/>
</dbReference>
<dbReference type="NCBIfam" id="NF009379">
    <property type="entry name" value="PRK12740.1-3"/>
    <property type="match status" value="1"/>
</dbReference>
<dbReference type="STRING" id="1121439.dsat_2379"/>
<dbReference type="InterPro" id="IPR053905">
    <property type="entry name" value="EF-G-like_DII"/>
</dbReference>
<dbReference type="InterPro" id="IPR005517">
    <property type="entry name" value="Transl_elong_EFG/EF2_IV"/>
</dbReference>
<dbReference type="FunFam" id="3.30.70.240:FF:000001">
    <property type="entry name" value="Elongation factor G"/>
    <property type="match status" value="1"/>
</dbReference>
<dbReference type="SUPFAM" id="SSF50447">
    <property type="entry name" value="Translation proteins"/>
    <property type="match status" value="1"/>
</dbReference>
<reference evidence="8 9" key="1">
    <citation type="journal article" date="2013" name="Genome Announc.">
        <title>Draft genome sequences for three mercury-methylating, sulfate-reducing bacteria.</title>
        <authorList>
            <person name="Brown S.D."/>
            <person name="Hurt R.A.Jr."/>
            <person name="Gilmour C.C."/>
            <person name="Elias D.A."/>
        </authorList>
    </citation>
    <scope>NUCLEOTIDE SEQUENCE [LARGE SCALE GENOMIC DNA]</scope>
    <source>
        <strain evidence="8 9">DSM 16529</strain>
    </source>
</reference>
<dbReference type="AlphaFoldDB" id="S7TE95"/>
<sequence>MLDLLASQRTYALVGHGGSGKTSVAEMLLFTAGSLDRLGKIEEGTTCLDHEPEEVKRRGSIQPGFARLLWKKNPHYLIDSPGDNNFIGDAAFLLTAADGVVLVIDAVDGVKPLTRKIWSQVKQAGLPGLIFINKMDRDRADFDMALASISEQLGVKPVLLHMPIGQRESFSGVVDVLAGKAYSFDGKGGLTPTDVPADMVDDLSLMRETMIENIAESDEALMEAYLEEGQLTPEQIEKGLSLGVASGALVPVAVGSALENKGGGLLLDAIQGLLPSPLGHAPFTGDDGSQRISSPDEPVAAFVCKTIADPYAGHLSVLRVLSGQLSGDMTLANPDRDGKERIGQLLFLKGKETTPCKEVLGPGAIVAVAKLKNTHTGDTLCDEKSRFVLERPVLPPQLITYALAAAEKGEEDKVFQAIHKLLEEDITLRLFRDEETGDILLSGMGQLHIETAVEKARRRFKVDVLLKTPKVPYRETFKGKADVQGRHKKQTGGRGQFGDCFVRIEPQPLGAGYAFEDAIVGGSIPRQYIPAVDKGIQESAARGYLSGNPVVDFKAVLYDGSYHNVDSSEMAFKIAGSLAFKKACETAGMRLLEPYMLVTVSVPDQYMGDIIGDLSSRRGKVLGSDSTGGVTDVKAHVPMNEILRYAPDLRSMTGGQGVFTMEFSHYEEAPPPVTERVIAEYKKSRGEE</sequence>
<dbReference type="InterPro" id="IPR005225">
    <property type="entry name" value="Small_GTP-bd"/>
</dbReference>
<dbReference type="InterPro" id="IPR041095">
    <property type="entry name" value="EFG_II"/>
</dbReference>
<protein>
    <recommendedName>
        <fullName evidence="1">Elongation factor G</fullName>
    </recommendedName>
</protein>
<dbReference type="GO" id="GO:0003746">
    <property type="term" value="F:translation elongation factor activity"/>
    <property type="evidence" value="ECO:0007669"/>
    <property type="project" value="UniProtKB-KW"/>
</dbReference>
<evidence type="ECO:0000256" key="6">
    <source>
        <dbReference type="ARBA" id="ARBA00024731"/>
    </source>
</evidence>
<dbReference type="PATRIC" id="fig|1121439.3.peg.774"/>
<dbReference type="Pfam" id="PF00009">
    <property type="entry name" value="GTP_EFTU"/>
    <property type="match status" value="1"/>
</dbReference>
<keyword evidence="4" id="KW-0648">Protein biosynthesis</keyword>
<dbReference type="GO" id="GO:0032790">
    <property type="term" value="P:ribosome disassembly"/>
    <property type="evidence" value="ECO:0007669"/>
    <property type="project" value="TreeGrafter"/>
</dbReference>
<dbReference type="GO" id="GO:0003924">
    <property type="term" value="F:GTPase activity"/>
    <property type="evidence" value="ECO:0007669"/>
    <property type="project" value="InterPro"/>
</dbReference>
<dbReference type="Gene3D" id="3.40.50.300">
    <property type="entry name" value="P-loop containing nucleotide triphosphate hydrolases"/>
    <property type="match status" value="1"/>
</dbReference>
<evidence type="ECO:0000313" key="8">
    <source>
        <dbReference type="EMBL" id="EPR35016.1"/>
    </source>
</evidence>
<dbReference type="InterPro" id="IPR009000">
    <property type="entry name" value="Transl_B-barrel_sf"/>
</dbReference>
<dbReference type="OrthoDB" id="9801472at2"/>
<dbReference type="InterPro" id="IPR027417">
    <property type="entry name" value="P-loop_NTPase"/>
</dbReference>
<evidence type="ECO:0000256" key="3">
    <source>
        <dbReference type="ARBA" id="ARBA00022768"/>
    </source>
</evidence>
<dbReference type="NCBIfam" id="TIGR00231">
    <property type="entry name" value="small_GTP"/>
    <property type="match status" value="1"/>
</dbReference>
<dbReference type="InterPro" id="IPR000795">
    <property type="entry name" value="T_Tr_GTP-bd_dom"/>
</dbReference>
<dbReference type="CDD" id="cd16262">
    <property type="entry name" value="EFG_III"/>
    <property type="match status" value="1"/>
</dbReference>
<dbReference type="InterPro" id="IPR000640">
    <property type="entry name" value="EFG_V-like"/>
</dbReference>
<accession>S7TE95</accession>
<keyword evidence="5" id="KW-0342">GTP-binding</keyword>
<dbReference type="FunFam" id="3.30.230.10:FF:000003">
    <property type="entry name" value="Elongation factor G"/>
    <property type="match status" value="1"/>
</dbReference>
<dbReference type="PROSITE" id="PS51722">
    <property type="entry name" value="G_TR_2"/>
    <property type="match status" value="1"/>
</dbReference>
<evidence type="ECO:0000259" key="7">
    <source>
        <dbReference type="PROSITE" id="PS51722"/>
    </source>
</evidence>
<dbReference type="InterPro" id="IPR035649">
    <property type="entry name" value="EFG_V"/>
</dbReference>
<dbReference type="Pfam" id="PF22042">
    <property type="entry name" value="EF-G_D2"/>
    <property type="match status" value="1"/>
</dbReference>
<evidence type="ECO:0000256" key="4">
    <source>
        <dbReference type="ARBA" id="ARBA00022917"/>
    </source>
</evidence>